<protein>
    <submittedName>
        <fullName evidence="3">Uncharacterized protein</fullName>
    </submittedName>
</protein>
<feature type="region of interest" description="Disordered" evidence="1">
    <location>
        <begin position="141"/>
        <end position="189"/>
    </location>
</feature>
<dbReference type="AlphaFoldDB" id="A0A4R8RW50"/>
<dbReference type="Proteomes" id="UP000295117">
    <property type="component" value="Unassembled WGS sequence"/>
</dbReference>
<evidence type="ECO:0000256" key="1">
    <source>
        <dbReference type="SAM" id="MobiDB-lite"/>
    </source>
</evidence>
<feature type="signal peptide" evidence="2">
    <location>
        <begin position="1"/>
        <end position="27"/>
    </location>
</feature>
<reference evidence="3 4" key="1">
    <citation type="journal article" date="2019" name="Sci. Rep.">
        <title>Extended insight into the Mycobacterium chelonae-abscessus complex through whole genome sequencing of Mycobacterium salmoniphilum outbreak and Mycobacterium salmoniphilum-like strains.</title>
        <authorList>
            <person name="Behra P.R.K."/>
            <person name="Das S."/>
            <person name="Pettersson B.M.F."/>
            <person name="Shirreff L."/>
            <person name="DuCote T."/>
            <person name="Jacobsson K.G."/>
            <person name="Ennis D.G."/>
            <person name="Kirsebom L.A."/>
        </authorList>
    </citation>
    <scope>NUCLEOTIDE SEQUENCE [LARGE SCALE GENOMIC DNA]</scope>
    <source>
        <strain evidence="3 4">DE 4585</strain>
    </source>
</reference>
<accession>A0A4R8RW50</accession>
<sequence precursor="true">MRAHLTRAPVIVALLPAALLGTPSAAADPSVPGDPTGQIYSPPGYIGYFPGAYGFQTVFSLTPPPRVLDAGGVGAMTNADPASSHIGLPDDRLGVQLKHVVVKPQEAGPRGQVFGVRTGSPMQETATPDAAGGVMPGAMSAIGRQNPATGQSIGLEDPSPVGGGAERPMPGLEARQPVRSPVAAPDTAN</sequence>
<evidence type="ECO:0000256" key="2">
    <source>
        <dbReference type="SAM" id="SignalP"/>
    </source>
</evidence>
<evidence type="ECO:0000313" key="4">
    <source>
        <dbReference type="Proteomes" id="UP000295117"/>
    </source>
</evidence>
<evidence type="ECO:0000313" key="3">
    <source>
        <dbReference type="EMBL" id="TDZ77313.1"/>
    </source>
</evidence>
<name>A0A4R8RW50_9MYCO</name>
<dbReference type="RefSeq" id="WP_134073883.1">
    <property type="nucleotide sequence ID" value="NZ_PECH01000010.1"/>
</dbReference>
<comment type="caution">
    <text evidence="3">The sequence shown here is derived from an EMBL/GenBank/DDBJ whole genome shotgun (WGS) entry which is preliminary data.</text>
</comment>
<keyword evidence="2" id="KW-0732">Signal</keyword>
<dbReference type="EMBL" id="PECH01000010">
    <property type="protein sequence ID" value="TDZ77313.1"/>
    <property type="molecule type" value="Genomic_DNA"/>
</dbReference>
<feature type="chain" id="PRO_5038755321" evidence="2">
    <location>
        <begin position="28"/>
        <end position="189"/>
    </location>
</feature>
<proteinExistence type="predicted"/>
<gene>
    <name evidence="3" type="ORF">DE4585_04701</name>
</gene>
<organism evidence="3 4">
    <name type="scientific">Mycobacteroides salmoniphilum</name>
    <dbReference type="NCBI Taxonomy" id="404941"/>
    <lineage>
        <taxon>Bacteria</taxon>
        <taxon>Bacillati</taxon>
        <taxon>Actinomycetota</taxon>
        <taxon>Actinomycetes</taxon>
        <taxon>Mycobacteriales</taxon>
        <taxon>Mycobacteriaceae</taxon>
        <taxon>Mycobacteroides</taxon>
    </lineage>
</organism>